<accession>A0A5C3QM11</accession>
<reference evidence="3 4" key="1">
    <citation type="journal article" date="2019" name="Nat. Ecol. Evol.">
        <title>Megaphylogeny resolves global patterns of mushroom evolution.</title>
        <authorList>
            <person name="Varga T."/>
            <person name="Krizsan K."/>
            <person name="Foldi C."/>
            <person name="Dima B."/>
            <person name="Sanchez-Garcia M."/>
            <person name="Sanchez-Ramirez S."/>
            <person name="Szollosi G.J."/>
            <person name="Szarkandi J.G."/>
            <person name="Papp V."/>
            <person name="Albert L."/>
            <person name="Andreopoulos W."/>
            <person name="Angelini C."/>
            <person name="Antonin V."/>
            <person name="Barry K.W."/>
            <person name="Bougher N.L."/>
            <person name="Buchanan P."/>
            <person name="Buyck B."/>
            <person name="Bense V."/>
            <person name="Catcheside P."/>
            <person name="Chovatia M."/>
            <person name="Cooper J."/>
            <person name="Damon W."/>
            <person name="Desjardin D."/>
            <person name="Finy P."/>
            <person name="Geml J."/>
            <person name="Haridas S."/>
            <person name="Hughes K."/>
            <person name="Justo A."/>
            <person name="Karasinski D."/>
            <person name="Kautmanova I."/>
            <person name="Kiss B."/>
            <person name="Kocsube S."/>
            <person name="Kotiranta H."/>
            <person name="LaButti K.M."/>
            <person name="Lechner B.E."/>
            <person name="Liimatainen K."/>
            <person name="Lipzen A."/>
            <person name="Lukacs Z."/>
            <person name="Mihaltcheva S."/>
            <person name="Morgado L.N."/>
            <person name="Niskanen T."/>
            <person name="Noordeloos M.E."/>
            <person name="Ohm R.A."/>
            <person name="Ortiz-Santana B."/>
            <person name="Ovrebo C."/>
            <person name="Racz N."/>
            <person name="Riley R."/>
            <person name="Savchenko A."/>
            <person name="Shiryaev A."/>
            <person name="Soop K."/>
            <person name="Spirin V."/>
            <person name="Szebenyi C."/>
            <person name="Tomsovsky M."/>
            <person name="Tulloss R.E."/>
            <person name="Uehling J."/>
            <person name="Grigoriev I.V."/>
            <person name="Vagvolgyi C."/>
            <person name="Papp T."/>
            <person name="Martin F.M."/>
            <person name="Miettinen O."/>
            <person name="Hibbett D.S."/>
            <person name="Nagy L.G."/>
        </authorList>
    </citation>
    <scope>NUCLEOTIDE SEQUENCE [LARGE SCALE GENOMIC DNA]</scope>
    <source>
        <strain evidence="3 4">CBS 309.79</strain>
    </source>
</reference>
<protein>
    <recommendedName>
        <fullName evidence="2">SET domain-containing protein</fullName>
    </recommendedName>
</protein>
<dbReference type="OrthoDB" id="265717at2759"/>
<keyword evidence="1" id="KW-0812">Transmembrane</keyword>
<dbReference type="Gene3D" id="2.170.270.10">
    <property type="entry name" value="SET domain"/>
    <property type="match status" value="1"/>
</dbReference>
<name>A0A5C3QM11_9AGAR</name>
<keyword evidence="4" id="KW-1185">Reference proteome</keyword>
<gene>
    <name evidence="3" type="ORF">BDV98DRAFT_591785</name>
</gene>
<feature type="transmembrane region" description="Helical" evidence="1">
    <location>
        <begin position="7"/>
        <end position="24"/>
    </location>
</feature>
<dbReference type="Pfam" id="PF00856">
    <property type="entry name" value="SET"/>
    <property type="match status" value="1"/>
</dbReference>
<dbReference type="SUPFAM" id="SSF82199">
    <property type="entry name" value="SET domain"/>
    <property type="match status" value="1"/>
</dbReference>
<dbReference type="PANTHER" id="PTHR47332">
    <property type="entry name" value="SET DOMAIN-CONTAINING PROTEIN 5"/>
    <property type="match status" value="1"/>
</dbReference>
<dbReference type="CDD" id="cd20071">
    <property type="entry name" value="SET_SMYD"/>
    <property type="match status" value="1"/>
</dbReference>
<dbReference type="AlphaFoldDB" id="A0A5C3QM11"/>
<dbReference type="InterPro" id="IPR046341">
    <property type="entry name" value="SET_dom_sf"/>
</dbReference>
<proteinExistence type="predicted"/>
<dbReference type="SMART" id="SM00317">
    <property type="entry name" value="SET"/>
    <property type="match status" value="1"/>
</dbReference>
<organism evidence="3 4">
    <name type="scientific">Pterulicium gracile</name>
    <dbReference type="NCBI Taxonomy" id="1884261"/>
    <lineage>
        <taxon>Eukaryota</taxon>
        <taxon>Fungi</taxon>
        <taxon>Dikarya</taxon>
        <taxon>Basidiomycota</taxon>
        <taxon>Agaricomycotina</taxon>
        <taxon>Agaricomycetes</taxon>
        <taxon>Agaricomycetidae</taxon>
        <taxon>Agaricales</taxon>
        <taxon>Pleurotineae</taxon>
        <taxon>Pterulaceae</taxon>
        <taxon>Pterulicium</taxon>
    </lineage>
</organism>
<evidence type="ECO:0000313" key="3">
    <source>
        <dbReference type="EMBL" id="TFL02976.1"/>
    </source>
</evidence>
<evidence type="ECO:0000256" key="1">
    <source>
        <dbReference type="SAM" id="Phobius"/>
    </source>
</evidence>
<dbReference type="STRING" id="1884261.A0A5C3QM11"/>
<evidence type="ECO:0000313" key="4">
    <source>
        <dbReference type="Proteomes" id="UP000305067"/>
    </source>
</evidence>
<dbReference type="PANTHER" id="PTHR47332:SF4">
    <property type="entry name" value="SET DOMAIN-CONTAINING PROTEIN 5"/>
    <property type="match status" value="1"/>
</dbReference>
<dbReference type="InterPro" id="IPR053185">
    <property type="entry name" value="SET_domain_protein"/>
</dbReference>
<sequence length="339" mass="37399">MAAPSRPPFLFLIPILTAIFLYYWNVTGQQQVLEAYLVTDLPGRGKGLIATRNISRGELILRDKPLFVFPASIHGSPHELIAKHLTELTDYQRAQFHGLSYLPVSSEADIPLSIFQANAVAAGAGTVGLFPNFARLNHGCAGAFNAVYSFREKEGEIVVHAVKNIAAGSELLTTYFDTKRPRASRQVHLLQAYGFSCQCSTCSLAPSLSTLSDQRLEQMSLLYQRLGLWSSNPQQLRKGAEGEEAVEIARKIWSIGSEEGYVSERGQLAADVVHICLAHSDVRAAQAWADLAIRWYGYELGRDCLQIEIVKKLIARPESASSWARRSPQTLPGTDGLRE</sequence>
<dbReference type="InterPro" id="IPR001214">
    <property type="entry name" value="SET_dom"/>
</dbReference>
<dbReference type="EMBL" id="ML178821">
    <property type="protein sequence ID" value="TFL02976.1"/>
    <property type="molecule type" value="Genomic_DNA"/>
</dbReference>
<feature type="domain" description="SET" evidence="2">
    <location>
        <begin position="33"/>
        <end position="176"/>
    </location>
</feature>
<keyword evidence="1" id="KW-1133">Transmembrane helix</keyword>
<dbReference type="Proteomes" id="UP000305067">
    <property type="component" value="Unassembled WGS sequence"/>
</dbReference>
<keyword evidence="1" id="KW-0472">Membrane</keyword>
<evidence type="ECO:0000259" key="2">
    <source>
        <dbReference type="PROSITE" id="PS50280"/>
    </source>
</evidence>
<dbReference type="PROSITE" id="PS50280">
    <property type="entry name" value="SET"/>
    <property type="match status" value="1"/>
</dbReference>